<dbReference type="EMBL" id="KQ947440">
    <property type="protein sequence ID" value="KUJ07357.1"/>
    <property type="molecule type" value="Genomic_DNA"/>
</dbReference>
<gene>
    <name evidence="3" type="ORF">LY89DRAFT_725857</name>
</gene>
<dbReference type="Proteomes" id="UP000070700">
    <property type="component" value="Unassembled WGS sequence"/>
</dbReference>
<proteinExistence type="predicted"/>
<keyword evidence="2" id="KW-0812">Transmembrane</keyword>
<evidence type="ECO:0000256" key="2">
    <source>
        <dbReference type="SAM" id="Phobius"/>
    </source>
</evidence>
<evidence type="ECO:0000256" key="1">
    <source>
        <dbReference type="SAM" id="MobiDB-lite"/>
    </source>
</evidence>
<protein>
    <submittedName>
        <fullName evidence="3">Uncharacterized protein</fullName>
    </submittedName>
</protein>
<dbReference type="KEGG" id="psco:LY89DRAFT_725857"/>
<dbReference type="GeneID" id="28828734"/>
<dbReference type="AlphaFoldDB" id="A0A132B6Q7"/>
<accession>A0A132B6Q7</accession>
<evidence type="ECO:0000313" key="3">
    <source>
        <dbReference type="EMBL" id="KUJ07357.1"/>
    </source>
</evidence>
<organism evidence="3 4">
    <name type="scientific">Mollisia scopiformis</name>
    <name type="common">Conifer needle endophyte fungus</name>
    <name type="synonym">Phialocephala scopiformis</name>
    <dbReference type="NCBI Taxonomy" id="149040"/>
    <lineage>
        <taxon>Eukaryota</taxon>
        <taxon>Fungi</taxon>
        <taxon>Dikarya</taxon>
        <taxon>Ascomycota</taxon>
        <taxon>Pezizomycotina</taxon>
        <taxon>Leotiomycetes</taxon>
        <taxon>Helotiales</taxon>
        <taxon>Mollisiaceae</taxon>
        <taxon>Mollisia</taxon>
    </lineage>
</organism>
<keyword evidence="2" id="KW-1133">Transmembrane helix</keyword>
<evidence type="ECO:0000313" key="4">
    <source>
        <dbReference type="Proteomes" id="UP000070700"/>
    </source>
</evidence>
<reference evidence="3 4" key="1">
    <citation type="submission" date="2015-10" db="EMBL/GenBank/DDBJ databases">
        <title>Full genome of DAOMC 229536 Phialocephala scopiformis, a fungal endophyte of spruce producing the potent anti-insectan compound rugulosin.</title>
        <authorList>
            <consortium name="DOE Joint Genome Institute"/>
            <person name="Walker A.K."/>
            <person name="Frasz S.L."/>
            <person name="Seifert K.A."/>
            <person name="Miller J.D."/>
            <person name="Mondo S.J."/>
            <person name="Labutti K."/>
            <person name="Lipzen A."/>
            <person name="Dockter R."/>
            <person name="Kennedy M."/>
            <person name="Grigoriev I.V."/>
            <person name="Spatafora J.W."/>
        </authorList>
    </citation>
    <scope>NUCLEOTIDE SEQUENCE [LARGE SCALE GENOMIC DNA]</scope>
    <source>
        <strain evidence="3 4">CBS 120377</strain>
    </source>
</reference>
<keyword evidence="2" id="KW-0472">Membrane</keyword>
<keyword evidence="4" id="KW-1185">Reference proteome</keyword>
<name>A0A132B6Q7_MOLSC</name>
<dbReference type="InParanoid" id="A0A132B6Q7"/>
<feature type="region of interest" description="Disordered" evidence="1">
    <location>
        <begin position="1"/>
        <end position="76"/>
    </location>
</feature>
<sequence>MPESKDSDLVDGGGLCPPGTSSARNDGLSTQNSDDCDSGEGYHPSSINSNLDRKDSRSYHRSSINSDNDNNSILPQYPPPVYEMSLIPLLPLFRRTPAATPATTTVAAGPPAAAVAANLLAPTIADLHEIVVANLPTNQPTTTLQPAASQRNAHQQDAHQAGVTIYGSRGCCSSNINIGATTFAVIITCIAGVMGPVIYFLTRK</sequence>
<feature type="compositionally biased region" description="Polar residues" evidence="1">
    <location>
        <begin position="19"/>
        <end position="33"/>
    </location>
</feature>
<feature type="compositionally biased region" description="Low complexity" evidence="1">
    <location>
        <begin position="62"/>
        <end position="73"/>
    </location>
</feature>
<feature type="transmembrane region" description="Helical" evidence="2">
    <location>
        <begin position="178"/>
        <end position="201"/>
    </location>
</feature>
<dbReference type="RefSeq" id="XP_018061712.1">
    <property type="nucleotide sequence ID" value="XM_018219008.1"/>
</dbReference>